<evidence type="ECO:0008006" key="3">
    <source>
        <dbReference type="Google" id="ProtNLM"/>
    </source>
</evidence>
<name>E6MDV2_9FIRM</name>
<comment type="caution">
    <text evidence="1">The sequence shown here is derived from an EMBL/GenBank/DDBJ whole genome shotgun (WGS) entry which is preliminary data.</text>
</comment>
<dbReference type="eggNOG" id="COG1234">
    <property type="taxonomic scope" value="Bacteria"/>
</dbReference>
<dbReference type="Gene3D" id="3.60.15.10">
    <property type="entry name" value="Ribonuclease Z/Hydroxyacylglutathione hydrolase-like"/>
    <property type="match status" value="1"/>
</dbReference>
<dbReference type="EMBL" id="AEQN01000005">
    <property type="protein sequence ID" value="EFV02711.1"/>
    <property type="molecule type" value="Genomic_DNA"/>
</dbReference>
<keyword evidence="2" id="KW-1185">Reference proteome</keyword>
<accession>E6MDV2</accession>
<dbReference type="AlphaFoldDB" id="E6MDV2"/>
<dbReference type="Proteomes" id="UP000004754">
    <property type="component" value="Unassembled WGS sequence"/>
</dbReference>
<proteinExistence type="predicted"/>
<reference evidence="1 2" key="1">
    <citation type="submission" date="2010-12" db="EMBL/GenBank/DDBJ databases">
        <authorList>
            <person name="Muzny D."/>
            <person name="Qin X."/>
            <person name="Deng J."/>
            <person name="Jiang H."/>
            <person name="Liu Y."/>
            <person name="Qu J."/>
            <person name="Song X.-Z."/>
            <person name="Zhang L."/>
            <person name="Thornton R."/>
            <person name="Coyle M."/>
            <person name="Francisco L."/>
            <person name="Jackson L."/>
            <person name="Javaid M."/>
            <person name="Korchina V."/>
            <person name="Kovar C."/>
            <person name="Mata R."/>
            <person name="Mathew T."/>
            <person name="Ngo R."/>
            <person name="Nguyen L."/>
            <person name="Nguyen N."/>
            <person name="Okwuonu G."/>
            <person name="Ongeri F."/>
            <person name="Pham C."/>
            <person name="Simmons D."/>
            <person name="Wilczek-Boney K."/>
            <person name="Hale W."/>
            <person name="Jakkamsetti A."/>
            <person name="Pham P."/>
            <person name="Ruth R."/>
            <person name="San Lucas F."/>
            <person name="Warren J."/>
            <person name="Zhang J."/>
            <person name="Zhao Z."/>
            <person name="Zhou C."/>
            <person name="Zhu D."/>
            <person name="Lee S."/>
            <person name="Bess C."/>
            <person name="Blankenburg K."/>
            <person name="Forbes L."/>
            <person name="Fu Q."/>
            <person name="Gubbala S."/>
            <person name="Hirani K."/>
            <person name="Jayaseelan J.C."/>
            <person name="Lara F."/>
            <person name="Munidasa M."/>
            <person name="Palculict T."/>
            <person name="Patil S."/>
            <person name="Pu L.-L."/>
            <person name="Saada N."/>
            <person name="Tang L."/>
            <person name="Weissenberger G."/>
            <person name="Zhu Y."/>
            <person name="Hemphill L."/>
            <person name="Shang Y."/>
            <person name="Youmans B."/>
            <person name="Ayvaz T."/>
            <person name="Ross M."/>
            <person name="Santibanez J."/>
            <person name="Aqrawi P."/>
            <person name="Gross S."/>
            <person name="Joshi V."/>
            <person name="Fowler G."/>
            <person name="Nazareth L."/>
            <person name="Reid J."/>
            <person name="Worley K."/>
            <person name="Petrosino J."/>
            <person name="Highlander S."/>
            <person name="Gibbs R."/>
        </authorList>
    </citation>
    <scope>NUCLEOTIDE SEQUENCE [LARGE SCALE GENOMIC DNA]</scope>
    <source>
        <strain evidence="1 2">ATCC 23263</strain>
    </source>
</reference>
<dbReference type="HOGENOM" id="CLU_1883955_0_0_9"/>
<evidence type="ECO:0000313" key="2">
    <source>
        <dbReference type="Proteomes" id="UP000004754"/>
    </source>
</evidence>
<gene>
    <name evidence="1" type="ORF">HMP0721_0185</name>
</gene>
<dbReference type="RefSeq" id="WP_006597602.1">
    <property type="nucleotide sequence ID" value="NZ_GL622359.1"/>
</dbReference>
<evidence type="ECO:0000313" key="1">
    <source>
        <dbReference type="EMBL" id="EFV02711.1"/>
    </source>
</evidence>
<organism evidence="1 2">
    <name type="scientific">Pseudoramibacter alactolyticus ATCC 23263</name>
    <dbReference type="NCBI Taxonomy" id="887929"/>
    <lineage>
        <taxon>Bacteria</taxon>
        <taxon>Bacillati</taxon>
        <taxon>Bacillota</taxon>
        <taxon>Clostridia</taxon>
        <taxon>Eubacteriales</taxon>
        <taxon>Eubacteriaceae</taxon>
        <taxon>Pseudoramibacter</taxon>
    </lineage>
</organism>
<protein>
    <recommendedName>
        <fullName evidence="3">Metallo-beta-lactamase domain-containing protein</fullName>
    </recommendedName>
</protein>
<sequence length="135" mass="14908">MAQLEQVKPDPAGIHDIVVTHKHIDHLFGVIWMVRCIAQQMGRDAYPGGARIYAHDKGITLISVLCRSLLGPGEIRFLGGRIHLIPLADGEIREILSRSPFSISILPRRSNSALRWPMQRIGGWCAAATSPAIPR</sequence>
<dbReference type="STRING" id="887929.HMP0721_0185"/>
<dbReference type="InterPro" id="IPR036866">
    <property type="entry name" value="RibonucZ/Hydroxyglut_hydro"/>
</dbReference>
<dbReference type="SUPFAM" id="SSF56281">
    <property type="entry name" value="Metallo-hydrolase/oxidoreductase"/>
    <property type="match status" value="1"/>
</dbReference>